<evidence type="ECO:0000313" key="2">
    <source>
        <dbReference type="Proteomes" id="UP000743370"/>
    </source>
</evidence>
<comment type="caution">
    <text evidence="1">The sequence shown here is derived from an EMBL/GenBank/DDBJ whole genome shotgun (WGS) entry which is preliminary data.</text>
</comment>
<reference evidence="1 2" key="1">
    <citation type="submission" date="2020-05" db="EMBL/GenBank/DDBJ databases">
        <title>Vigna angularis (adzuki bean) Var. LongXiaoDou No. 4 denovo assembly.</title>
        <authorList>
            <person name="Xiang H."/>
        </authorList>
    </citation>
    <scope>NUCLEOTIDE SEQUENCE [LARGE SCALE GENOMIC DNA]</scope>
    <source>
        <tissue evidence="1">Leaf</tissue>
    </source>
</reference>
<gene>
    <name evidence="1" type="ORF">HKW66_Vig0224150</name>
</gene>
<dbReference type="AlphaFoldDB" id="A0A8T0K0G4"/>
<evidence type="ECO:0000313" key="1">
    <source>
        <dbReference type="EMBL" id="KAG2390179.1"/>
    </source>
</evidence>
<name>A0A8T0K0G4_PHAAN</name>
<organism evidence="1 2">
    <name type="scientific">Phaseolus angularis</name>
    <name type="common">Azuki bean</name>
    <name type="synonym">Vigna angularis</name>
    <dbReference type="NCBI Taxonomy" id="3914"/>
    <lineage>
        <taxon>Eukaryota</taxon>
        <taxon>Viridiplantae</taxon>
        <taxon>Streptophyta</taxon>
        <taxon>Embryophyta</taxon>
        <taxon>Tracheophyta</taxon>
        <taxon>Spermatophyta</taxon>
        <taxon>Magnoliopsida</taxon>
        <taxon>eudicotyledons</taxon>
        <taxon>Gunneridae</taxon>
        <taxon>Pentapetalae</taxon>
        <taxon>rosids</taxon>
        <taxon>fabids</taxon>
        <taxon>Fabales</taxon>
        <taxon>Fabaceae</taxon>
        <taxon>Papilionoideae</taxon>
        <taxon>50 kb inversion clade</taxon>
        <taxon>NPAAA clade</taxon>
        <taxon>indigoferoid/millettioid clade</taxon>
        <taxon>Phaseoleae</taxon>
        <taxon>Vigna</taxon>
    </lineage>
</organism>
<proteinExistence type="predicted"/>
<dbReference type="EMBL" id="JABFOF010000007">
    <property type="protein sequence ID" value="KAG2390179.1"/>
    <property type="molecule type" value="Genomic_DNA"/>
</dbReference>
<protein>
    <submittedName>
        <fullName evidence="1">Uncharacterized protein</fullName>
    </submittedName>
</protein>
<sequence length="122" mass="14203">MEKGKRWRYRKKKWDSVAFPDRQGCKVDVPAWALRQWPHRLICRRDEALRHDECGGTEQRARRVTFDYVASTVVVAIRGGSATVQVRCESMDLVTVMEFLLFDDERSRIISAVYSGLLNPEE</sequence>
<accession>A0A8T0K0G4</accession>
<dbReference type="Proteomes" id="UP000743370">
    <property type="component" value="Unassembled WGS sequence"/>
</dbReference>